<dbReference type="AlphaFoldDB" id="A0A1J6J8X7"/>
<dbReference type="Gene3D" id="1.25.40.20">
    <property type="entry name" value="Ankyrin repeat-containing domain"/>
    <property type="match status" value="1"/>
</dbReference>
<dbReference type="GO" id="GO:0016020">
    <property type="term" value="C:membrane"/>
    <property type="evidence" value="ECO:0007669"/>
    <property type="project" value="TreeGrafter"/>
</dbReference>
<dbReference type="InterPro" id="IPR036770">
    <property type="entry name" value="Ankyrin_rpt-contain_sf"/>
</dbReference>
<sequence>MAEDKLLLEIVEVDTIKLLHSAAKAGNVEFLIVLNRDHPDLIWKVDHRDRTVHVAVLHREETVFSLIHQIGAIKDLITLIVVDNDGNNILHLAGILGLSYKFQDSANPFLFKLLVAFHQ</sequence>
<organism evidence="1 2">
    <name type="scientific">Nicotiana attenuata</name>
    <name type="common">Coyote tobacco</name>
    <dbReference type="NCBI Taxonomy" id="49451"/>
    <lineage>
        <taxon>Eukaryota</taxon>
        <taxon>Viridiplantae</taxon>
        <taxon>Streptophyta</taxon>
        <taxon>Embryophyta</taxon>
        <taxon>Tracheophyta</taxon>
        <taxon>Spermatophyta</taxon>
        <taxon>Magnoliopsida</taxon>
        <taxon>eudicotyledons</taxon>
        <taxon>Gunneridae</taxon>
        <taxon>Pentapetalae</taxon>
        <taxon>asterids</taxon>
        <taxon>lamiids</taxon>
        <taxon>Solanales</taxon>
        <taxon>Solanaceae</taxon>
        <taxon>Nicotianoideae</taxon>
        <taxon>Nicotianeae</taxon>
        <taxon>Nicotiana</taxon>
    </lineage>
</organism>
<dbReference type="SUPFAM" id="SSF48403">
    <property type="entry name" value="Ankyrin repeat"/>
    <property type="match status" value="1"/>
</dbReference>
<dbReference type="Proteomes" id="UP000187609">
    <property type="component" value="Unassembled WGS sequence"/>
</dbReference>
<dbReference type="PANTHER" id="PTHR24177">
    <property type="entry name" value="CASKIN"/>
    <property type="match status" value="1"/>
</dbReference>
<dbReference type="EMBL" id="MJEQ01037184">
    <property type="protein sequence ID" value="OIT06255.1"/>
    <property type="molecule type" value="Genomic_DNA"/>
</dbReference>
<evidence type="ECO:0000313" key="2">
    <source>
        <dbReference type="Proteomes" id="UP000187609"/>
    </source>
</evidence>
<dbReference type="STRING" id="49451.A0A1J6J8X7"/>
<keyword evidence="2" id="KW-1185">Reference proteome</keyword>
<proteinExistence type="predicted"/>
<gene>
    <name evidence="1" type="ORF">A4A49_26189</name>
</gene>
<evidence type="ECO:0000313" key="1">
    <source>
        <dbReference type="EMBL" id="OIT06255.1"/>
    </source>
</evidence>
<protein>
    <recommendedName>
        <fullName evidence="3">Ankyrin repeat-containing protein</fullName>
    </recommendedName>
</protein>
<comment type="caution">
    <text evidence="1">The sequence shown here is derived from an EMBL/GenBank/DDBJ whole genome shotgun (WGS) entry which is preliminary data.</text>
</comment>
<dbReference type="Gramene" id="OIT06255">
    <property type="protein sequence ID" value="OIT06255"/>
    <property type="gene ID" value="A4A49_26189"/>
</dbReference>
<dbReference type="PANTHER" id="PTHR24177:SF365">
    <property type="entry name" value="ANKYRIN REPEAT-CONTAINING PROTEIN NPR4-LIKE ISOFORM X1"/>
    <property type="match status" value="1"/>
</dbReference>
<evidence type="ECO:0008006" key="3">
    <source>
        <dbReference type="Google" id="ProtNLM"/>
    </source>
</evidence>
<name>A0A1J6J8X7_NICAT</name>
<reference evidence="1" key="1">
    <citation type="submission" date="2016-11" db="EMBL/GenBank/DDBJ databases">
        <title>The genome of Nicotiana attenuata.</title>
        <authorList>
            <person name="Xu S."/>
            <person name="Brockmoeller T."/>
            <person name="Gaquerel E."/>
            <person name="Navarro A."/>
            <person name="Kuhl H."/>
            <person name="Gase K."/>
            <person name="Ling Z."/>
            <person name="Zhou W."/>
            <person name="Kreitzer C."/>
            <person name="Stanke M."/>
            <person name="Tang H."/>
            <person name="Lyons E."/>
            <person name="Pandey P."/>
            <person name="Pandey S.P."/>
            <person name="Timmermann B."/>
            <person name="Baldwin I.T."/>
        </authorList>
    </citation>
    <scope>NUCLEOTIDE SEQUENCE [LARGE SCALE GENOMIC DNA]</scope>
    <source>
        <strain evidence="1">UT</strain>
    </source>
</reference>
<dbReference type="SMR" id="A0A1J6J8X7"/>
<accession>A0A1J6J8X7</accession>